<evidence type="ECO:0000256" key="2">
    <source>
        <dbReference type="ARBA" id="ARBA00023268"/>
    </source>
</evidence>
<dbReference type="SMART" id="SM00825">
    <property type="entry name" value="PKS_KS"/>
    <property type="match status" value="1"/>
</dbReference>
<name>A0ABT0ZN25_9ACTN</name>
<evidence type="ECO:0000256" key="1">
    <source>
        <dbReference type="ARBA" id="ARBA00022679"/>
    </source>
</evidence>
<keyword evidence="2" id="KW-0511">Multifunctional enzyme</keyword>
<dbReference type="Gene3D" id="3.40.47.10">
    <property type="match status" value="1"/>
</dbReference>
<dbReference type="Pfam" id="PF16197">
    <property type="entry name" value="KAsynt_C_assoc"/>
    <property type="match status" value="1"/>
</dbReference>
<dbReference type="PANTHER" id="PTHR43775:SF51">
    <property type="entry name" value="INACTIVE PHENOLPHTHIOCEROL SYNTHESIS POLYKETIDE SYNTHASE TYPE I PKS1-RELATED"/>
    <property type="match status" value="1"/>
</dbReference>
<dbReference type="RefSeq" id="WP_289738504.1">
    <property type="nucleotide sequence ID" value="NZ_JAMWMR010000071.1"/>
</dbReference>
<gene>
    <name evidence="4" type="ORF">NGF19_30170</name>
</gene>
<keyword evidence="5" id="KW-1185">Reference proteome</keyword>
<sequence>MPTHQPAQHAVAVIGISCRLPGAPDPEAFWTLLREGRSGIGTSGRWGTPERGGFLDAVDGFDASYFGISPREAAAMDPRQRLVLELGVEAVEDAGIPLAHLRGTDAGVFVGAIWDDYTTLTHTFGADAITRHTMTGLHRGIIANRLSYALGLRGPSLTVDTGQSSSLVAVHLACESLRKGESTVALAAGVNLMIVPDSTRTAAAFGGLSPDGQSYVFDARANGFVRGEGGCVVLLKPLAAAIADGDPVYCVIRGSAVNNDGATDGLTVPSAAAQADVVRAAQRRAGVAAGEVQYIELHGTGTVVGDPIEASGLGSVIGSGRAPERPMVVGSVKTNIGHLEGAAGIAGLVKTALAIRHREIPASLNFRTPNPAIPLDELGLTVRQKLGPWPDDTRPLHAGVSSFGMGGTNCHVVVSEPPTRPSSAPQAPTDHAVPVLISGRTPRALPAQAERLRSYLTGRPDLRPIDVGFSLAATRTVHEHRCFLLAADRDALLDGLDGVADGRIDPALISGSGTTGEHRPLGFLFAGQGAQRVGMGRGLYERFPVFARALDEVLECLG</sequence>
<dbReference type="SUPFAM" id="SSF52151">
    <property type="entry name" value="FabD/lysophospholipase-like"/>
    <property type="match status" value="1"/>
</dbReference>
<evidence type="ECO:0000313" key="4">
    <source>
        <dbReference type="EMBL" id="MCN9244999.1"/>
    </source>
</evidence>
<dbReference type="InterPro" id="IPR020841">
    <property type="entry name" value="PKS_Beta-ketoAc_synthase_dom"/>
</dbReference>
<evidence type="ECO:0000259" key="3">
    <source>
        <dbReference type="PROSITE" id="PS52004"/>
    </source>
</evidence>
<organism evidence="4 5">
    <name type="scientific">Streptomyces macrolidinus</name>
    <dbReference type="NCBI Taxonomy" id="2952607"/>
    <lineage>
        <taxon>Bacteria</taxon>
        <taxon>Bacillati</taxon>
        <taxon>Actinomycetota</taxon>
        <taxon>Actinomycetes</taxon>
        <taxon>Kitasatosporales</taxon>
        <taxon>Streptomycetaceae</taxon>
        <taxon>Streptomyces</taxon>
    </lineage>
</organism>
<dbReference type="Gene3D" id="3.30.70.3290">
    <property type="match status" value="1"/>
</dbReference>
<keyword evidence="1" id="KW-0808">Transferase</keyword>
<feature type="non-terminal residue" evidence="4">
    <location>
        <position position="558"/>
    </location>
</feature>
<accession>A0ABT0ZN25</accession>
<dbReference type="InterPro" id="IPR016035">
    <property type="entry name" value="Acyl_Trfase/lysoPLipase"/>
</dbReference>
<dbReference type="InterPro" id="IPR050091">
    <property type="entry name" value="PKS_NRPS_Biosynth_Enz"/>
</dbReference>
<dbReference type="InterPro" id="IPR014031">
    <property type="entry name" value="Ketoacyl_synth_C"/>
</dbReference>
<dbReference type="Gene3D" id="3.40.366.10">
    <property type="entry name" value="Malonyl-Coenzyme A Acyl Carrier Protein, domain 2"/>
    <property type="match status" value="1"/>
</dbReference>
<dbReference type="Pfam" id="PF00109">
    <property type="entry name" value="ketoacyl-synt"/>
    <property type="match status" value="1"/>
</dbReference>
<dbReference type="PROSITE" id="PS52004">
    <property type="entry name" value="KS3_2"/>
    <property type="match status" value="1"/>
</dbReference>
<dbReference type="EMBL" id="JAMWMR010000071">
    <property type="protein sequence ID" value="MCN9244999.1"/>
    <property type="molecule type" value="Genomic_DNA"/>
</dbReference>
<dbReference type="InterPro" id="IPR014030">
    <property type="entry name" value="Ketoacyl_synth_N"/>
</dbReference>
<dbReference type="InterPro" id="IPR016039">
    <property type="entry name" value="Thiolase-like"/>
</dbReference>
<dbReference type="Pfam" id="PF02801">
    <property type="entry name" value="Ketoacyl-synt_C"/>
    <property type="match status" value="1"/>
</dbReference>
<reference evidence="4 5" key="1">
    <citation type="submission" date="2022-05" db="EMBL/GenBank/DDBJ databases">
        <title>Streptomyces sp. nov. RY43-2 isolated from soil of a peat swamp forest.</title>
        <authorList>
            <person name="Kanchanasin P."/>
            <person name="Tanasupawat S."/>
            <person name="Phongsopitanun W."/>
        </authorList>
    </citation>
    <scope>NUCLEOTIDE SEQUENCE [LARGE SCALE GENOMIC DNA]</scope>
    <source>
        <strain evidence="4 5">RY43-2</strain>
    </source>
</reference>
<dbReference type="InterPro" id="IPR032821">
    <property type="entry name" value="PKS_assoc"/>
</dbReference>
<feature type="domain" description="Ketosynthase family 3 (KS3)" evidence="3">
    <location>
        <begin position="8"/>
        <end position="416"/>
    </location>
</feature>
<proteinExistence type="predicted"/>
<evidence type="ECO:0000313" key="5">
    <source>
        <dbReference type="Proteomes" id="UP001523219"/>
    </source>
</evidence>
<dbReference type="CDD" id="cd00833">
    <property type="entry name" value="PKS"/>
    <property type="match status" value="1"/>
</dbReference>
<dbReference type="SUPFAM" id="SSF53901">
    <property type="entry name" value="Thiolase-like"/>
    <property type="match status" value="1"/>
</dbReference>
<dbReference type="InterPro" id="IPR001227">
    <property type="entry name" value="Ac_transferase_dom_sf"/>
</dbReference>
<dbReference type="Proteomes" id="UP001523219">
    <property type="component" value="Unassembled WGS sequence"/>
</dbReference>
<comment type="caution">
    <text evidence="4">The sequence shown here is derived from an EMBL/GenBank/DDBJ whole genome shotgun (WGS) entry which is preliminary data.</text>
</comment>
<dbReference type="PANTHER" id="PTHR43775">
    <property type="entry name" value="FATTY ACID SYNTHASE"/>
    <property type="match status" value="1"/>
</dbReference>
<protein>
    <submittedName>
        <fullName evidence="4">Beta-ketoacyl synthase</fullName>
    </submittedName>
</protein>